<feature type="domain" description="RNA polymerase Rpb4/RPC9 core" evidence="5">
    <location>
        <begin position="335"/>
        <end position="456"/>
    </location>
</feature>
<dbReference type="PaxDb" id="4565-Traes_6BL_162B8F688.1"/>
<gene>
    <name evidence="6" type="primary">LOC123138075</name>
</gene>
<dbReference type="GeneID" id="123138075"/>
<dbReference type="AlphaFoldDB" id="A0A3B6PP31"/>
<dbReference type="PANTHER" id="PTHR21297">
    <property type="entry name" value="DNA-DIRECTED RNA POLYMERASE II"/>
    <property type="match status" value="1"/>
</dbReference>
<keyword evidence="2" id="KW-0539">Nucleus</keyword>
<feature type="compositionally biased region" description="Polar residues" evidence="4">
    <location>
        <begin position="165"/>
        <end position="198"/>
    </location>
</feature>
<dbReference type="KEGG" id="taes:123138075"/>
<organism evidence="6">
    <name type="scientific">Triticum aestivum</name>
    <name type="common">Wheat</name>
    <dbReference type="NCBI Taxonomy" id="4565"/>
    <lineage>
        <taxon>Eukaryota</taxon>
        <taxon>Viridiplantae</taxon>
        <taxon>Streptophyta</taxon>
        <taxon>Embryophyta</taxon>
        <taxon>Tracheophyta</taxon>
        <taxon>Spermatophyta</taxon>
        <taxon>Magnoliopsida</taxon>
        <taxon>Liliopsida</taxon>
        <taxon>Poales</taxon>
        <taxon>Poaceae</taxon>
        <taxon>BOP clade</taxon>
        <taxon>Pooideae</taxon>
        <taxon>Triticodae</taxon>
        <taxon>Triticeae</taxon>
        <taxon>Triticinae</taxon>
        <taxon>Triticum</taxon>
    </lineage>
</organism>
<accession>A0A3B6PP31</accession>
<evidence type="ECO:0000256" key="2">
    <source>
        <dbReference type="ARBA" id="ARBA00023242"/>
    </source>
</evidence>
<comment type="subcellular location">
    <subcellularLocation>
        <location evidence="1">Nucleus</location>
    </subcellularLocation>
</comment>
<dbReference type="GO" id="GO:0005634">
    <property type="term" value="C:nucleus"/>
    <property type="evidence" value="ECO:0007669"/>
    <property type="project" value="UniProtKB-SubCell"/>
</dbReference>
<proteinExistence type="inferred from homology"/>
<dbReference type="SUPFAM" id="SSF47819">
    <property type="entry name" value="HRDC-like"/>
    <property type="match status" value="1"/>
</dbReference>
<dbReference type="InterPro" id="IPR045222">
    <property type="entry name" value="Rpb4-like"/>
</dbReference>
<dbReference type="OrthoDB" id="2186918at2759"/>
<dbReference type="InterPro" id="IPR038324">
    <property type="entry name" value="Rpb4/RPC9_sf"/>
</dbReference>
<comment type="similarity">
    <text evidence="3">Belongs to the eukaryotic RPB4 RNA polymerase subunit family.</text>
</comment>
<dbReference type="Proteomes" id="UP000019116">
    <property type="component" value="Chromosome 6B"/>
</dbReference>
<feature type="compositionally biased region" description="Acidic residues" evidence="4">
    <location>
        <begin position="257"/>
        <end position="271"/>
    </location>
</feature>
<dbReference type="Gramene" id="TraesNOR6B03G03614860.1">
    <property type="protein sequence ID" value="TraesNOR6B03G03614860.1"/>
    <property type="gene ID" value="TraesNOR6B03G03614860"/>
</dbReference>
<dbReference type="Pfam" id="PF03874">
    <property type="entry name" value="RNA_pol_Rpb4"/>
    <property type="match status" value="1"/>
</dbReference>
<dbReference type="GO" id="GO:0006352">
    <property type="term" value="P:DNA-templated transcription initiation"/>
    <property type="evidence" value="ECO:0007669"/>
    <property type="project" value="InterPro"/>
</dbReference>
<feature type="region of interest" description="Disordered" evidence="4">
    <location>
        <begin position="164"/>
        <end position="198"/>
    </location>
</feature>
<evidence type="ECO:0000256" key="1">
    <source>
        <dbReference type="ARBA" id="ARBA00004123"/>
    </source>
</evidence>
<feature type="compositionally biased region" description="Polar residues" evidence="4">
    <location>
        <begin position="275"/>
        <end position="298"/>
    </location>
</feature>
<protein>
    <recommendedName>
        <fullName evidence="5">RNA polymerase Rpb4/RPC9 core domain-containing protein</fullName>
    </recommendedName>
</protein>
<dbReference type="InterPro" id="IPR006590">
    <property type="entry name" value="RNA_pol_Rpb4/RPC9_core"/>
</dbReference>
<evidence type="ECO:0000256" key="4">
    <source>
        <dbReference type="SAM" id="MobiDB-lite"/>
    </source>
</evidence>
<evidence type="ECO:0000259" key="5">
    <source>
        <dbReference type="SMART" id="SM00657"/>
    </source>
</evidence>
<keyword evidence="7" id="KW-1185">Reference proteome</keyword>
<name>A0A3B6PP31_WHEAT</name>
<reference evidence="6" key="1">
    <citation type="submission" date="2018-08" db="EMBL/GenBank/DDBJ databases">
        <authorList>
            <person name="Rossello M."/>
        </authorList>
    </citation>
    <scope>NUCLEOTIDE SEQUENCE [LARGE SCALE GENOMIC DNA]</scope>
    <source>
        <strain evidence="6">cv. Chinese Spring</strain>
    </source>
</reference>
<feature type="region of interest" description="Disordered" evidence="4">
    <location>
        <begin position="1"/>
        <end position="28"/>
    </location>
</feature>
<dbReference type="GO" id="GO:0030880">
    <property type="term" value="C:RNA polymerase complex"/>
    <property type="evidence" value="ECO:0007669"/>
    <property type="project" value="InterPro"/>
</dbReference>
<evidence type="ECO:0000313" key="6">
    <source>
        <dbReference type="EnsemblPlants" id="TraesCS6B02G315200.1"/>
    </source>
</evidence>
<dbReference type="Gramene" id="TraesCS6B02G315200.1">
    <property type="protein sequence ID" value="TraesCS6B02G315200.1"/>
    <property type="gene ID" value="TraesCS6B02G315200"/>
</dbReference>
<dbReference type="EnsemblPlants" id="TraesCS6B02G315200.1">
    <property type="protein sequence ID" value="TraesCS6B02G315200.1"/>
    <property type="gene ID" value="TraesCS6B02G315200"/>
</dbReference>
<dbReference type="RefSeq" id="XP_044413914.1">
    <property type="nucleotide sequence ID" value="XM_044557979.1"/>
</dbReference>
<dbReference type="Gene3D" id="1.20.1250.40">
    <property type="match status" value="1"/>
</dbReference>
<feature type="compositionally biased region" description="Low complexity" evidence="4">
    <location>
        <begin position="1"/>
        <end position="16"/>
    </location>
</feature>
<evidence type="ECO:0000256" key="3">
    <source>
        <dbReference type="ARBA" id="ARBA00025724"/>
    </source>
</evidence>
<evidence type="ECO:0000313" key="7">
    <source>
        <dbReference type="Proteomes" id="UP000019116"/>
    </source>
</evidence>
<dbReference type="Gramene" id="TraesCS6B03G0903500.1">
    <property type="protein sequence ID" value="TraesCS6B03G0903500.1.CDS"/>
    <property type="gene ID" value="TraesCS6B03G0903500"/>
</dbReference>
<dbReference type="GO" id="GO:0030422">
    <property type="term" value="P:siRNA processing"/>
    <property type="evidence" value="ECO:0000318"/>
    <property type="project" value="GO_Central"/>
</dbReference>
<feature type="region of interest" description="Disordered" evidence="4">
    <location>
        <begin position="211"/>
        <end position="324"/>
    </location>
</feature>
<sequence>MAPPARNLNPNPNTNNPDPPFDLGILFGSPPTAAPTAAPMFPAAAGPPPPFSPYSHPSVISPFHGGPYLHHPSVISPFHGGPYLHYTQDFHPPMPHPAISFPMHWPAISFPIPDLNANPSAALPGSYLHYPQDPRYFIPCSVNSYRRDRNLSVNLRAALGRLQDRQSPMASSGNSIHTLNPNTNLNLRANPSAPSHSRYLQNAQDIRHSMPRPVISSAMPNRSDNPRTVAGAEPKQNKGAPNGRQNNSNDVIHLSDSDSDSDSDDFFEEEAPPTHSKSNGKASSDSLKTGGKASSFSNGEGSKGGKAFSAGKGGKGSASNAKPAMSDAELKLQLDMPPNSILLSNCEAAEMLQKIQGHMAILSEDPTIKIPESFDKAFQYAKEGNHFTSAKLVKEILEPLKDYGVNDGEICMIANIGPETIEEVYALIPSLKATRSINEGKIVEALAALTNIKASK</sequence>
<dbReference type="GO" id="GO:0000166">
    <property type="term" value="F:nucleotide binding"/>
    <property type="evidence" value="ECO:0007669"/>
    <property type="project" value="InterPro"/>
</dbReference>
<dbReference type="InterPro" id="IPR010997">
    <property type="entry name" value="HRDC-like_sf"/>
</dbReference>
<dbReference type="InterPro" id="IPR005574">
    <property type="entry name" value="Rpb4/RPC9"/>
</dbReference>
<dbReference type="STRING" id="4565.A0A3B6PP31"/>
<dbReference type="SMART" id="SM00657">
    <property type="entry name" value="RPOL4c"/>
    <property type="match status" value="1"/>
</dbReference>
<reference evidence="6" key="2">
    <citation type="submission" date="2018-10" db="UniProtKB">
        <authorList>
            <consortium name="EnsemblPlants"/>
        </authorList>
    </citation>
    <scope>IDENTIFICATION</scope>
</reference>